<feature type="signal peptide" evidence="1">
    <location>
        <begin position="1"/>
        <end position="18"/>
    </location>
</feature>
<organism evidence="2 3">
    <name type="scientific">Hymenobacter citatus</name>
    <dbReference type="NCBI Taxonomy" id="2763506"/>
    <lineage>
        <taxon>Bacteria</taxon>
        <taxon>Pseudomonadati</taxon>
        <taxon>Bacteroidota</taxon>
        <taxon>Cytophagia</taxon>
        <taxon>Cytophagales</taxon>
        <taxon>Hymenobacteraceae</taxon>
        <taxon>Hymenobacter</taxon>
    </lineage>
</organism>
<keyword evidence="3" id="KW-1185">Reference proteome</keyword>
<evidence type="ECO:0000313" key="2">
    <source>
        <dbReference type="EMBL" id="MBC6611886.1"/>
    </source>
</evidence>
<accession>A0ABR7MLG5</accession>
<evidence type="ECO:0000313" key="3">
    <source>
        <dbReference type="Proteomes" id="UP000622017"/>
    </source>
</evidence>
<dbReference type="InterPro" id="IPR036278">
    <property type="entry name" value="Sialidase_sf"/>
</dbReference>
<reference evidence="2 3" key="1">
    <citation type="submission" date="2020-08" db="EMBL/GenBank/DDBJ databases">
        <title>Hymenobacter sp.</title>
        <authorList>
            <person name="Kim M.K."/>
        </authorList>
    </citation>
    <scope>NUCLEOTIDE SEQUENCE [LARGE SCALE GENOMIC DNA]</scope>
    <source>
        <strain evidence="2 3">BT507</strain>
    </source>
</reference>
<dbReference type="RefSeq" id="WP_187320163.1">
    <property type="nucleotide sequence ID" value="NZ_JACSCY010000010.1"/>
</dbReference>
<dbReference type="PROSITE" id="PS51257">
    <property type="entry name" value="PROKAR_LIPOPROTEIN"/>
    <property type="match status" value="1"/>
</dbReference>
<keyword evidence="1" id="KW-0732">Signal</keyword>
<comment type="caution">
    <text evidence="2">The sequence shown here is derived from an EMBL/GenBank/DDBJ whole genome shotgun (WGS) entry which is preliminary data.</text>
</comment>
<dbReference type="Proteomes" id="UP000622017">
    <property type="component" value="Unassembled WGS sequence"/>
</dbReference>
<name>A0ABR7MLG5_9BACT</name>
<proteinExistence type="predicted"/>
<dbReference type="SUPFAM" id="SSF50939">
    <property type="entry name" value="Sialidases"/>
    <property type="match status" value="1"/>
</dbReference>
<protein>
    <recommendedName>
        <fullName evidence="4">Exo-alpha-sialidase</fullName>
    </recommendedName>
</protein>
<feature type="chain" id="PRO_5046618975" description="Exo-alpha-sialidase" evidence="1">
    <location>
        <begin position="19"/>
        <end position="238"/>
    </location>
</feature>
<gene>
    <name evidence="2" type="ORF">H8B15_13210</name>
</gene>
<sequence length="238" mass="26402">MKLLLPATLLALSLAACQKEKDATPELAPTETADWYVLRAPDDRAIEAVAGDIDGTLVITTRFTIYCTKDRGKTWQQADYKSNAGLFGFLQQQDTLFTMSAGYTRGGDNTEYATSPSHFSLDQGATWRPYRNWRRANFEPRVPRNQATASSGTVYSIEYLLTPLSPNSSSSRVDYIGIQTSTGQHLTLPQDHQITSIAFDTKSRLYVTASAPLCGGRETFQYCNKSNGMLYVSKKPQL</sequence>
<dbReference type="EMBL" id="JACSCY010000010">
    <property type="protein sequence ID" value="MBC6611886.1"/>
    <property type="molecule type" value="Genomic_DNA"/>
</dbReference>
<evidence type="ECO:0008006" key="4">
    <source>
        <dbReference type="Google" id="ProtNLM"/>
    </source>
</evidence>
<evidence type="ECO:0000256" key="1">
    <source>
        <dbReference type="SAM" id="SignalP"/>
    </source>
</evidence>